<feature type="transmembrane region" description="Helical" evidence="1">
    <location>
        <begin position="114"/>
        <end position="137"/>
    </location>
</feature>
<reference evidence="3" key="1">
    <citation type="journal article" date="2020" name="Mitochondrial DNA Part B Resour">
        <title>A mitogenomic phylogeny of spiders and complete mitochondrial genome of Cyriopagopus hainanus (Araneae:Theraphosidae).</title>
        <authorList>
            <person name="Chen G."/>
            <person name="Wu H."/>
            <person name="Wang N."/>
            <person name="Zhong S."/>
            <person name="Zhou Y."/>
            <person name="Liang B."/>
        </authorList>
    </citation>
    <scope>NUCLEOTIDE SEQUENCE</scope>
</reference>
<proteinExistence type="predicted"/>
<gene>
    <name evidence="3" type="primary">ND6</name>
</gene>
<keyword evidence="1" id="KW-0472">Membrane</keyword>
<organism evidence="3">
    <name type="scientific">Cyriopagopus hainanus</name>
    <name type="common">Chinese bird spider</name>
    <name type="synonym">Haplopelma hainanum</name>
    <dbReference type="NCBI Taxonomy" id="2781057"/>
    <lineage>
        <taxon>Eukaryota</taxon>
        <taxon>Metazoa</taxon>
        <taxon>Ecdysozoa</taxon>
        <taxon>Arthropoda</taxon>
        <taxon>Chelicerata</taxon>
        <taxon>Arachnida</taxon>
        <taxon>Araneae</taxon>
        <taxon>Mygalomorphae</taxon>
        <taxon>Avicularoidea</taxon>
        <taxon>Theraphosidae</taxon>
        <taxon>Cyriopagopus</taxon>
    </lineage>
</organism>
<feature type="signal peptide" evidence="2">
    <location>
        <begin position="1"/>
        <end position="17"/>
    </location>
</feature>
<evidence type="ECO:0000256" key="2">
    <source>
        <dbReference type="SAM" id="SignalP"/>
    </source>
</evidence>
<keyword evidence="3" id="KW-0496">Mitochondrion</keyword>
<keyword evidence="2" id="KW-0732">Signal</keyword>
<feature type="chain" id="PRO_5029686660" evidence="2">
    <location>
        <begin position="18"/>
        <end position="142"/>
    </location>
</feature>
<feature type="transmembrane region" description="Helical" evidence="1">
    <location>
        <begin position="76"/>
        <end position="93"/>
    </location>
</feature>
<sequence>MWLKMIVLMSLIFMISTHPMSLVMAMMVIVLMYSLEMYWGSGTFLYSMVLMLVILSGVMVIFTYMASMNPNEKFEFFFVGMMIMLLFSFYWGNEWKIMVTFEMLDMWNSSIMVVNEYLVSFLLVIMFMTIWISGWWYGPLRV</sequence>
<evidence type="ECO:0000313" key="3">
    <source>
        <dbReference type="EMBL" id="QOQ36844.1"/>
    </source>
</evidence>
<geneLocation type="mitochondrion" evidence="3"/>
<dbReference type="RefSeq" id="YP_010026030.1">
    <property type="nucleotide sequence ID" value="NC_053738.1"/>
</dbReference>
<protein>
    <submittedName>
        <fullName evidence="3">NADH dehydrogenase subunit 6</fullName>
    </submittedName>
</protein>
<dbReference type="GeneID" id="63366942"/>
<dbReference type="CTD" id="4541"/>
<name>A0A7M1IBV9_CYRHA</name>
<keyword evidence="1" id="KW-0812">Transmembrane</keyword>
<keyword evidence="1" id="KW-1133">Transmembrane helix</keyword>
<accession>A0A7M1IBV9</accession>
<feature type="transmembrane region" description="Helical" evidence="1">
    <location>
        <begin position="44"/>
        <end position="64"/>
    </location>
</feature>
<dbReference type="EMBL" id="MN877932">
    <property type="protein sequence ID" value="QOQ36844.1"/>
    <property type="molecule type" value="Genomic_DNA"/>
</dbReference>
<dbReference type="AlphaFoldDB" id="A0A7M1IBV9"/>
<feature type="transmembrane region" description="Helical" evidence="1">
    <location>
        <begin position="6"/>
        <end position="32"/>
    </location>
</feature>
<evidence type="ECO:0000256" key="1">
    <source>
        <dbReference type="SAM" id="Phobius"/>
    </source>
</evidence>